<dbReference type="Proteomes" id="UP001151760">
    <property type="component" value="Unassembled WGS sequence"/>
</dbReference>
<reference evidence="1" key="1">
    <citation type="journal article" date="2022" name="Int. J. Mol. Sci.">
        <title>Draft Genome of Tanacetum Coccineum: Genomic Comparison of Closely Related Tanacetum-Family Plants.</title>
        <authorList>
            <person name="Yamashiro T."/>
            <person name="Shiraishi A."/>
            <person name="Nakayama K."/>
            <person name="Satake H."/>
        </authorList>
    </citation>
    <scope>NUCLEOTIDE SEQUENCE</scope>
</reference>
<dbReference type="EMBL" id="BQNB010010865">
    <property type="protein sequence ID" value="GJS82958.1"/>
    <property type="molecule type" value="Genomic_DNA"/>
</dbReference>
<organism evidence="1 2">
    <name type="scientific">Tanacetum coccineum</name>
    <dbReference type="NCBI Taxonomy" id="301880"/>
    <lineage>
        <taxon>Eukaryota</taxon>
        <taxon>Viridiplantae</taxon>
        <taxon>Streptophyta</taxon>
        <taxon>Embryophyta</taxon>
        <taxon>Tracheophyta</taxon>
        <taxon>Spermatophyta</taxon>
        <taxon>Magnoliopsida</taxon>
        <taxon>eudicotyledons</taxon>
        <taxon>Gunneridae</taxon>
        <taxon>Pentapetalae</taxon>
        <taxon>asterids</taxon>
        <taxon>campanulids</taxon>
        <taxon>Asterales</taxon>
        <taxon>Asteraceae</taxon>
        <taxon>Asteroideae</taxon>
        <taxon>Anthemideae</taxon>
        <taxon>Anthemidinae</taxon>
        <taxon>Tanacetum</taxon>
    </lineage>
</organism>
<evidence type="ECO:0000313" key="1">
    <source>
        <dbReference type="EMBL" id="GJS82958.1"/>
    </source>
</evidence>
<reference evidence="1" key="2">
    <citation type="submission" date="2022-01" db="EMBL/GenBank/DDBJ databases">
        <authorList>
            <person name="Yamashiro T."/>
            <person name="Shiraishi A."/>
            <person name="Satake H."/>
            <person name="Nakayama K."/>
        </authorList>
    </citation>
    <scope>NUCLEOTIDE SEQUENCE</scope>
</reference>
<evidence type="ECO:0000313" key="2">
    <source>
        <dbReference type="Proteomes" id="UP001151760"/>
    </source>
</evidence>
<name>A0ABQ4Z258_9ASTR</name>
<sequence>MRSSGLLPQRCVRQRPWENGHWDTISQQRYKSLVRLDTGISSLTYQPHIAYDDIEQRLSYGVHNNFLKDPSIFMPTEKCSFHESRPLEASCSLRFINVGKEWLQLRISISDNLRKFKEVAEIPTL</sequence>
<protein>
    <submittedName>
        <fullName evidence="1">Uncharacterized protein</fullName>
    </submittedName>
</protein>
<gene>
    <name evidence="1" type="ORF">Tco_0749499</name>
</gene>
<comment type="caution">
    <text evidence="1">The sequence shown here is derived from an EMBL/GenBank/DDBJ whole genome shotgun (WGS) entry which is preliminary data.</text>
</comment>
<proteinExistence type="predicted"/>
<keyword evidence="2" id="KW-1185">Reference proteome</keyword>
<accession>A0ABQ4Z258</accession>